<feature type="domain" description="S1 motif" evidence="2">
    <location>
        <begin position="413"/>
        <end position="491"/>
    </location>
</feature>
<feature type="domain" description="S1 motif" evidence="2">
    <location>
        <begin position="236"/>
        <end position="304"/>
    </location>
</feature>
<dbReference type="GO" id="GO:0003723">
    <property type="term" value="F:RNA binding"/>
    <property type="evidence" value="ECO:0007669"/>
    <property type="project" value="TreeGrafter"/>
</dbReference>
<dbReference type="InterPro" id="IPR045209">
    <property type="entry name" value="Rrp5"/>
</dbReference>
<evidence type="ECO:0000256" key="1">
    <source>
        <dbReference type="SAM" id="MobiDB-lite"/>
    </source>
</evidence>
<feature type="compositionally biased region" description="Basic residues" evidence="1">
    <location>
        <begin position="11"/>
        <end position="20"/>
    </location>
</feature>
<dbReference type="PROSITE" id="PS50126">
    <property type="entry name" value="S1"/>
    <property type="match status" value="4"/>
</dbReference>
<feature type="domain" description="S1 motif" evidence="2">
    <location>
        <begin position="511"/>
        <end position="578"/>
    </location>
</feature>
<dbReference type="InterPro" id="IPR012340">
    <property type="entry name" value="NA-bd_OB-fold"/>
</dbReference>
<dbReference type="Proteomes" id="UP000078046">
    <property type="component" value="Unassembled WGS sequence"/>
</dbReference>
<protein>
    <recommendedName>
        <fullName evidence="2">S1 motif domain-containing protein</fullName>
    </recommendedName>
</protein>
<organism evidence="3 4">
    <name type="scientific">Intoshia linei</name>
    <dbReference type="NCBI Taxonomy" id="1819745"/>
    <lineage>
        <taxon>Eukaryota</taxon>
        <taxon>Metazoa</taxon>
        <taxon>Spiralia</taxon>
        <taxon>Lophotrochozoa</taxon>
        <taxon>Mesozoa</taxon>
        <taxon>Orthonectida</taxon>
        <taxon>Rhopaluridae</taxon>
        <taxon>Intoshia</taxon>
    </lineage>
</organism>
<feature type="domain" description="S1 motif" evidence="2">
    <location>
        <begin position="57"/>
        <end position="137"/>
    </location>
</feature>
<feature type="compositionally biased region" description="Basic and acidic residues" evidence="1">
    <location>
        <begin position="21"/>
        <end position="30"/>
    </location>
</feature>
<dbReference type="SUPFAM" id="SSF50249">
    <property type="entry name" value="Nucleic acid-binding proteins"/>
    <property type="match status" value="3"/>
</dbReference>
<dbReference type="GO" id="GO:0006364">
    <property type="term" value="P:rRNA processing"/>
    <property type="evidence" value="ECO:0007669"/>
    <property type="project" value="InterPro"/>
</dbReference>
<dbReference type="PANTHER" id="PTHR23270">
    <property type="entry name" value="PROGRAMMED CELL DEATH PROTEIN 11 PRE-RRNA PROCESSING PROTEIN RRP5"/>
    <property type="match status" value="1"/>
</dbReference>
<dbReference type="SUPFAM" id="SSF48452">
    <property type="entry name" value="TPR-like"/>
    <property type="match status" value="1"/>
</dbReference>
<dbReference type="OrthoDB" id="412781at2759"/>
<dbReference type="EMBL" id="LWCA01001091">
    <property type="protein sequence ID" value="OAF65945.1"/>
    <property type="molecule type" value="Genomic_DNA"/>
</dbReference>
<dbReference type="Gene3D" id="1.25.40.10">
    <property type="entry name" value="Tetratricopeptide repeat domain"/>
    <property type="match status" value="1"/>
</dbReference>
<reference evidence="3 4" key="1">
    <citation type="submission" date="2016-04" db="EMBL/GenBank/DDBJ databases">
        <title>The genome of Intoshia linei affirms orthonectids as highly simplified spiralians.</title>
        <authorList>
            <person name="Mikhailov K.V."/>
            <person name="Slusarev G.S."/>
            <person name="Nikitin M.A."/>
            <person name="Logacheva M.D."/>
            <person name="Penin A."/>
            <person name="Aleoshin V."/>
            <person name="Panchin Y.V."/>
        </authorList>
    </citation>
    <scope>NUCLEOTIDE SEQUENCE [LARGE SCALE GENOMIC DNA]</scope>
    <source>
        <strain evidence="3">Intl2013</strain>
        <tissue evidence="3">Whole animal</tissue>
    </source>
</reference>
<dbReference type="PANTHER" id="PTHR23270:SF10">
    <property type="entry name" value="PROTEIN RRP5 HOMOLOG"/>
    <property type="match status" value="1"/>
</dbReference>
<dbReference type="InterPro" id="IPR003029">
    <property type="entry name" value="S1_domain"/>
</dbReference>
<keyword evidence="4" id="KW-1185">Reference proteome</keyword>
<evidence type="ECO:0000259" key="2">
    <source>
        <dbReference type="PROSITE" id="PS50126"/>
    </source>
</evidence>
<dbReference type="AlphaFoldDB" id="A0A177AVD0"/>
<sequence length="1195" mass="136551">MSIFLDSTKPLPRKIKKRKKEKDDVEKPKKLKKDEAPSSIYFNTSFCRLSKTNISASQLVLGCVKDVKDTGIGVSLPNGLEGFISIVNISDQFNVLVKQEKMEIILNLLESIKIGQIIPCKCVKTQDKHPHIILTALPSEIYGTCRNTDIDKGIVFNSVLKSKEDYFYIMDVGINNISAVVKKEDVLNFSKRYNQKITIGSTIPCILDQRDGRTLKCNINKNMILQTRIKPSVSFDSIIPGCRCNVTIEQTTKKGLIVKFGNFCGFILTGNLHNSVDDYTIGKSIGAIVLYPLSMSKEISFSNKPHLLNLDYADFVYSNYKYGNVLSNVKINAVTDNGILCLKKRITDDKQILDRIFIHNHQIDNESSGLKLKSKKIICRIINFNLLQNEIIASMKKSVIERKFMNYNDVTVGIVVNVQIEKILPKNSIKVKLSPGIYGIVPYFLVCDRPSDLTMQQCVTNFLDDVDVTKTLQAKVLSIDYDEKRILLSFKKSFINGKLANITEISEDILNVITVGYVKLIKPNGLVVEFLNELRGWLPSNELKQCSNLKSRYTCGDTIHAKIKFVDVTSGIIKLGLNFKEIKCSIGSEEIEKSVHVGEIYKCQVIKKNQTGLFLSLHVNDLKSLIGFCPIYLLSDNSDNALYFYNLIGVDDVVDFVVLRIYPNLIVTCRNSFMSKIGTFYPGFVSKISQRMINVTTWAGKIINVVNKDCELNENLIPIDYLKAKQAVLCQVNSKIDKFSRFTRFLKGKIPNNATVELNEPININSLFSLSHSHLLTNKCDSAIEYIRLSSLVSTFTSLFSKFKRIIQKYPIGTEMAVTFKRHDKMLNESIFTNQDGKFYVKGEPREKSCKFHHVVWCDFDKHKIYLAPFEKTQNILEPIVNGVYPAKIIFIHNDVYVAQINDSFLSYSSVKSHINDCISNVELNDTINIKLHTKTPFENVFIHVKSLENETVCSFIENLNVECVDEIENVNDDKVKFDWDDSEFKLFNESNSDSESSAVIESKPSKGSTLFIEKHEKLTDKEIYLQESKLVDPHFEPATVEDFEKFVLAEPNNSINWIKYVAYYAGMDDINMARSVCEKGIQTINYKHEDDKLDLWTTYLNLENGFGDETSFQKLFQRAIKYNDEYCILERVVQIFSDSKKMKEMEIVFKRMMKNFRHNKKSWITIGSIYMQNNMLEKARNTMQKSLKNMTVSE</sequence>
<evidence type="ECO:0000313" key="3">
    <source>
        <dbReference type="EMBL" id="OAF65945.1"/>
    </source>
</evidence>
<dbReference type="SMART" id="SM00316">
    <property type="entry name" value="S1"/>
    <property type="match status" value="5"/>
</dbReference>
<accession>A0A177AVD0</accession>
<dbReference type="Gene3D" id="2.40.50.140">
    <property type="entry name" value="Nucleic acid-binding proteins"/>
    <property type="match status" value="3"/>
</dbReference>
<evidence type="ECO:0000313" key="4">
    <source>
        <dbReference type="Proteomes" id="UP000078046"/>
    </source>
</evidence>
<feature type="region of interest" description="Disordered" evidence="1">
    <location>
        <begin position="1"/>
        <end position="30"/>
    </location>
</feature>
<name>A0A177AVD0_9BILA</name>
<dbReference type="InterPro" id="IPR011990">
    <property type="entry name" value="TPR-like_helical_dom_sf"/>
</dbReference>
<gene>
    <name evidence="3" type="ORF">A3Q56_06334</name>
</gene>
<dbReference type="GO" id="GO:0032040">
    <property type="term" value="C:small-subunit processome"/>
    <property type="evidence" value="ECO:0007669"/>
    <property type="project" value="TreeGrafter"/>
</dbReference>
<comment type="caution">
    <text evidence="3">The sequence shown here is derived from an EMBL/GenBank/DDBJ whole genome shotgun (WGS) entry which is preliminary data.</text>
</comment>
<feature type="non-terminal residue" evidence="3">
    <location>
        <position position="1195"/>
    </location>
</feature>
<proteinExistence type="predicted"/>